<dbReference type="PANTHER" id="PTHR46825:SF9">
    <property type="entry name" value="BETA-LACTAMASE-RELATED DOMAIN-CONTAINING PROTEIN"/>
    <property type="match status" value="1"/>
</dbReference>
<comment type="caution">
    <text evidence="2">The sequence shown here is derived from an EMBL/GenBank/DDBJ whole genome shotgun (WGS) entry which is preliminary data.</text>
</comment>
<dbReference type="EMBL" id="NEDP02005552">
    <property type="protein sequence ID" value="OWF38923.1"/>
    <property type="molecule type" value="Genomic_DNA"/>
</dbReference>
<evidence type="ECO:0000259" key="1">
    <source>
        <dbReference type="Pfam" id="PF00144"/>
    </source>
</evidence>
<evidence type="ECO:0000313" key="3">
    <source>
        <dbReference type="Proteomes" id="UP000242188"/>
    </source>
</evidence>
<name>A0A210PR05_MIZYE</name>
<dbReference type="PANTHER" id="PTHR46825">
    <property type="entry name" value="D-ALANYL-D-ALANINE-CARBOXYPEPTIDASE/ENDOPEPTIDASE AMPH"/>
    <property type="match status" value="1"/>
</dbReference>
<dbReference type="InterPro" id="IPR001466">
    <property type="entry name" value="Beta-lactam-related"/>
</dbReference>
<dbReference type="Gene3D" id="3.40.710.10">
    <property type="entry name" value="DD-peptidase/beta-lactamase superfamily"/>
    <property type="match status" value="1"/>
</dbReference>
<protein>
    <submittedName>
        <fullName evidence="2">Fimbrial assembly protein FimD, serogroup H1</fullName>
    </submittedName>
</protein>
<evidence type="ECO:0000313" key="2">
    <source>
        <dbReference type="EMBL" id="OWF38923.1"/>
    </source>
</evidence>
<gene>
    <name evidence="2" type="ORF">KP79_PYT07596</name>
</gene>
<dbReference type="OrthoDB" id="5946976at2759"/>
<dbReference type="InterPro" id="IPR012338">
    <property type="entry name" value="Beta-lactam/transpept-like"/>
</dbReference>
<sequence>MQRRMDYTVEDHNYSVRLEISPNENTPAYFETFDNVITGFMKEQSIPGASLAISLHGKPVYVQGYGTAGPGKLVLSNSKFRLASISKPITAIVTMKQCERGFLSLNDTVFGTKGVTSYKPSSKGDRRLTRITVEHLLQHSSGWDRDRVGDPVFWKLDKVCPGQEPTAKETLLSYMMSRKLQFSPGKRHAYSNLGYLVLGMALEKRLGLKYEDLVHECLGEITRDMYVGTAKKSVEDPEEVEYYSNREPSLAPSVIPGEGLVTPQYGSFLMEDTGSYGGWVASAGHLLVLFDRLTVNDPSMHILRPETFKRMLQRPNYESGEEWYGLGLDVQHGGHSWGHTGAMEGTSTTFLHHRSGLSWVLLLNSWSRDMDLNGLVKFALSHVPHLPMWNPVMPSLSELRADNFYKVVSEDRVQIVCVLLQYKDLSTHIGELTNQGYWITALNMFVHDSQLYFNIVWRVNKDNTFWKVNHYTDEDLQLYQDFPEECETDLFVDILDTCYYNERIHYFFVCKMKDIFMKRILSFHVTGKNHLEHLSNLKKLNYDLKIQSVCVKHGDILVSSVFYHNGGSPSTTISWLQVTPDNFVYELGKKLSLGLYGLVYVKFYTDGDLPSVSMVLTSEKPSLCLQRHDVSRFGFLYELHQSADVPIQFLCGYKSEGILNFASVWEVLKKGRPVIG</sequence>
<accession>A0A210PR05</accession>
<organism evidence="2 3">
    <name type="scientific">Mizuhopecten yessoensis</name>
    <name type="common">Japanese scallop</name>
    <name type="synonym">Patinopecten yessoensis</name>
    <dbReference type="NCBI Taxonomy" id="6573"/>
    <lineage>
        <taxon>Eukaryota</taxon>
        <taxon>Metazoa</taxon>
        <taxon>Spiralia</taxon>
        <taxon>Lophotrochozoa</taxon>
        <taxon>Mollusca</taxon>
        <taxon>Bivalvia</taxon>
        <taxon>Autobranchia</taxon>
        <taxon>Pteriomorphia</taxon>
        <taxon>Pectinida</taxon>
        <taxon>Pectinoidea</taxon>
        <taxon>Pectinidae</taxon>
        <taxon>Mizuhopecten</taxon>
    </lineage>
</organism>
<dbReference type="AlphaFoldDB" id="A0A210PR05"/>
<dbReference type="InterPro" id="IPR050491">
    <property type="entry name" value="AmpC-like"/>
</dbReference>
<feature type="domain" description="Beta-lactamase-related" evidence="1">
    <location>
        <begin position="33"/>
        <end position="370"/>
    </location>
</feature>
<dbReference type="Proteomes" id="UP000242188">
    <property type="component" value="Unassembled WGS sequence"/>
</dbReference>
<reference evidence="2 3" key="1">
    <citation type="journal article" date="2017" name="Nat. Ecol. Evol.">
        <title>Scallop genome provides insights into evolution of bilaterian karyotype and development.</title>
        <authorList>
            <person name="Wang S."/>
            <person name="Zhang J."/>
            <person name="Jiao W."/>
            <person name="Li J."/>
            <person name="Xun X."/>
            <person name="Sun Y."/>
            <person name="Guo X."/>
            <person name="Huan P."/>
            <person name="Dong B."/>
            <person name="Zhang L."/>
            <person name="Hu X."/>
            <person name="Sun X."/>
            <person name="Wang J."/>
            <person name="Zhao C."/>
            <person name="Wang Y."/>
            <person name="Wang D."/>
            <person name="Huang X."/>
            <person name="Wang R."/>
            <person name="Lv J."/>
            <person name="Li Y."/>
            <person name="Zhang Z."/>
            <person name="Liu B."/>
            <person name="Lu W."/>
            <person name="Hui Y."/>
            <person name="Liang J."/>
            <person name="Zhou Z."/>
            <person name="Hou R."/>
            <person name="Li X."/>
            <person name="Liu Y."/>
            <person name="Li H."/>
            <person name="Ning X."/>
            <person name="Lin Y."/>
            <person name="Zhao L."/>
            <person name="Xing Q."/>
            <person name="Dou J."/>
            <person name="Li Y."/>
            <person name="Mao J."/>
            <person name="Guo H."/>
            <person name="Dou H."/>
            <person name="Li T."/>
            <person name="Mu C."/>
            <person name="Jiang W."/>
            <person name="Fu Q."/>
            <person name="Fu X."/>
            <person name="Miao Y."/>
            <person name="Liu J."/>
            <person name="Yu Q."/>
            <person name="Li R."/>
            <person name="Liao H."/>
            <person name="Li X."/>
            <person name="Kong Y."/>
            <person name="Jiang Z."/>
            <person name="Chourrout D."/>
            <person name="Li R."/>
            <person name="Bao Z."/>
        </authorList>
    </citation>
    <scope>NUCLEOTIDE SEQUENCE [LARGE SCALE GENOMIC DNA]</scope>
    <source>
        <strain evidence="2 3">PY_sf001</strain>
    </source>
</reference>
<keyword evidence="3" id="KW-1185">Reference proteome</keyword>
<dbReference type="Pfam" id="PF00144">
    <property type="entry name" value="Beta-lactamase"/>
    <property type="match status" value="1"/>
</dbReference>
<dbReference type="SUPFAM" id="SSF56601">
    <property type="entry name" value="beta-lactamase/transpeptidase-like"/>
    <property type="match status" value="1"/>
</dbReference>
<proteinExistence type="predicted"/>